<reference evidence="2" key="2">
    <citation type="journal article" date="2013" name="Nat. Commun.">
        <title>Genome of the Chinese tree shrew.</title>
        <authorList>
            <person name="Fan Y."/>
            <person name="Huang Z.Y."/>
            <person name="Cao C.C."/>
            <person name="Chen C.S."/>
            <person name="Chen Y.X."/>
            <person name="Fan D.D."/>
            <person name="He J."/>
            <person name="Hou H.L."/>
            <person name="Hu L."/>
            <person name="Hu X.T."/>
            <person name="Jiang X.T."/>
            <person name="Lai R."/>
            <person name="Lang Y.S."/>
            <person name="Liang B."/>
            <person name="Liao S.G."/>
            <person name="Mu D."/>
            <person name="Ma Y.Y."/>
            <person name="Niu Y.Y."/>
            <person name="Sun X.Q."/>
            <person name="Xia J.Q."/>
            <person name="Xiao J."/>
            <person name="Xiong Z.Q."/>
            <person name="Xu L."/>
            <person name="Yang L."/>
            <person name="Zhang Y."/>
            <person name="Zhao W."/>
            <person name="Zhao X.D."/>
            <person name="Zheng Y.T."/>
            <person name="Zhou J.M."/>
            <person name="Zhu Y.B."/>
            <person name="Zhang G.J."/>
            <person name="Wang J."/>
            <person name="Yao Y.G."/>
        </authorList>
    </citation>
    <scope>NUCLEOTIDE SEQUENCE [LARGE SCALE GENOMIC DNA]</scope>
</reference>
<dbReference type="EMBL" id="KB320916">
    <property type="protein sequence ID" value="ELW56945.1"/>
    <property type="molecule type" value="Genomic_DNA"/>
</dbReference>
<sequence>METHLIPDMMTEEGHQETLPEEWVKSIICMAPVLLQWLEDEEESEELLEESELDEEEDEYLTKHKTIKACEMQEFLCFNRSLKYLVKSV</sequence>
<evidence type="ECO:0000313" key="2">
    <source>
        <dbReference type="Proteomes" id="UP000011518"/>
    </source>
</evidence>
<proteinExistence type="predicted"/>
<evidence type="ECO:0000313" key="1">
    <source>
        <dbReference type="EMBL" id="ELW56945.1"/>
    </source>
</evidence>
<gene>
    <name evidence="1" type="ORF">TREES_T100019555</name>
</gene>
<dbReference type="InParanoid" id="L9K2E2"/>
<dbReference type="AlphaFoldDB" id="L9K2E2"/>
<name>L9K2E2_TUPCH</name>
<organism evidence="1 2">
    <name type="scientific">Tupaia chinensis</name>
    <name type="common">Chinese tree shrew</name>
    <name type="synonym">Tupaia belangeri chinensis</name>
    <dbReference type="NCBI Taxonomy" id="246437"/>
    <lineage>
        <taxon>Eukaryota</taxon>
        <taxon>Metazoa</taxon>
        <taxon>Chordata</taxon>
        <taxon>Craniata</taxon>
        <taxon>Vertebrata</taxon>
        <taxon>Euteleostomi</taxon>
        <taxon>Mammalia</taxon>
        <taxon>Eutheria</taxon>
        <taxon>Euarchontoglires</taxon>
        <taxon>Scandentia</taxon>
        <taxon>Tupaiidae</taxon>
        <taxon>Tupaia</taxon>
    </lineage>
</organism>
<protein>
    <submittedName>
        <fullName evidence="1">Uncharacterized protein</fullName>
    </submittedName>
</protein>
<dbReference type="Proteomes" id="UP000011518">
    <property type="component" value="Unassembled WGS sequence"/>
</dbReference>
<reference evidence="2" key="1">
    <citation type="submission" date="2012-07" db="EMBL/GenBank/DDBJ databases">
        <title>Genome of the Chinese tree shrew, a rising model animal genetically related to primates.</title>
        <authorList>
            <person name="Zhang G."/>
            <person name="Fan Y."/>
            <person name="Yao Y."/>
            <person name="Huang Z."/>
        </authorList>
    </citation>
    <scope>NUCLEOTIDE SEQUENCE [LARGE SCALE GENOMIC DNA]</scope>
</reference>
<accession>L9K2E2</accession>
<keyword evidence="2" id="KW-1185">Reference proteome</keyword>